<protein>
    <submittedName>
        <fullName evidence="2">Uncharacterized protein</fullName>
    </submittedName>
</protein>
<evidence type="ECO:0000313" key="3">
    <source>
        <dbReference type="Proteomes" id="UP000094385"/>
    </source>
</evidence>
<accession>A0A1E3QEH0</accession>
<proteinExistence type="predicted"/>
<dbReference type="EMBL" id="KV454289">
    <property type="protein sequence ID" value="ODQ76093.1"/>
    <property type="molecule type" value="Genomic_DNA"/>
</dbReference>
<evidence type="ECO:0000313" key="2">
    <source>
        <dbReference type="EMBL" id="ODQ76093.1"/>
    </source>
</evidence>
<feature type="compositionally biased region" description="Polar residues" evidence="1">
    <location>
        <begin position="25"/>
        <end position="38"/>
    </location>
</feature>
<evidence type="ECO:0000256" key="1">
    <source>
        <dbReference type="SAM" id="MobiDB-lite"/>
    </source>
</evidence>
<sequence>MRIRNFPARINIIRPIRPRPCSAAATPQSDHVRNYTSSSRDDDVEDLSSHTKRIEALENDPDISAPVRNLVIQRKKLISRQFESINDIYTGSTNPDFKRFAIRCWPPLSGLKESTRLLAFLEKIGRVLQFRETKQFVHRAVGTGYLTVTFDDPADEVYDRLFLAFEPFIDVERFNTYENQEKRWRFQVVDLGVRPNRMRMFDIERHPVSVEQYGLERVFDMANFGSQQEEIDFRVQKWKQARERLVHGFDGFVKN</sequence>
<keyword evidence="3" id="KW-1185">Reference proteome</keyword>
<dbReference type="AlphaFoldDB" id="A0A1E3QEH0"/>
<dbReference type="Proteomes" id="UP000094385">
    <property type="component" value="Unassembled WGS sequence"/>
</dbReference>
<feature type="region of interest" description="Disordered" evidence="1">
    <location>
        <begin position="19"/>
        <end position="49"/>
    </location>
</feature>
<gene>
    <name evidence="2" type="ORF">LIPSTDRAFT_122375</name>
</gene>
<organism evidence="2 3">
    <name type="scientific">Lipomyces starkeyi NRRL Y-11557</name>
    <dbReference type="NCBI Taxonomy" id="675824"/>
    <lineage>
        <taxon>Eukaryota</taxon>
        <taxon>Fungi</taxon>
        <taxon>Dikarya</taxon>
        <taxon>Ascomycota</taxon>
        <taxon>Saccharomycotina</taxon>
        <taxon>Lipomycetes</taxon>
        <taxon>Lipomycetales</taxon>
        <taxon>Lipomycetaceae</taxon>
        <taxon>Lipomyces</taxon>
    </lineage>
</organism>
<dbReference type="OrthoDB" id="10307985at2759"/>
<reference evidence="2 3" key="1">
    <citation type="journal article" date="2016" name="Proc. Natl. Acad. Sci. U.S.A.">
        <title>Comparative genomics of biotechnologically important yeasts.</title>
        <authorList>
            <person name="Riley R."/>
            <person name="Haridas S."/>
            <person name="Wolfe K.H."/>
            <person name="Lopes M.R."/>
            <person name="Hittinger C.T."/>
            <person name="Goeker M."/>
            <person name="Salamov A.A."/>
            <person name="Wisecaver J.H."/>
            <person name="Long T.M."/>
            <person name="Calvey C.H."/>
            <person name="Aerts A.L."/>
            <person name="Barry K.W."/>
            <person name="Choi C."/>
            <person name="Clum A."/>
            <person name="Coughlan A.Y."/>
            <person name="Deshpande S."/>
            <person name="Douglass A.P."/>
            <person name="Hanson S.J."/>
            <person name="Klenk H.-P."/>
            <person name="LaButti K.M."/>
            <person name="Lapidus A."/>
            <person name="Lindquist E.A."/>
            <person name="Lipzen A.M."/>
            <person name="Meier-Kolthoff J.P."/>
            <person name="Ohm R.A."/>
            <person name="Otillar R.P."/>
            <person name="Pangilinan J.L."/>
            <person name="Peng Y."/>
            <person name="Rokas A."/>
            <person name="Rosa C.A."/>
            <person name="Scheuner C."/>
            <person name="Sibirny A.A."/>
            <person name="Slot J.C."/>
            <person name="Stielow J.B."/>
            <person name="Sun H."/>
            <person name="Kurtzman C.P."/>
            <person name="Blackwell M."/>
            <person name="Grigoriev I.V."/>
            <person name="Jeffries T.W."/>
        </authorList>
    </citation>
    <scope>NUCLEOTIDE SEQUENCE [LARGE SCALE GENOMIC DNA]</scope>
    <source>
        <strain evidence="2 3">NRRL Y-11557</strain>
    </source>
</reference>
<name>A0A1E3QEH0_LIPST</name>